<feature type="compositionally biased region" description="Polar residues" evidence="2">
    <location>
        <begin position="14"/>
        <end position="25"/>
    </location>
</feature>
<dbReference type="PANTHER" id="PTHR37402:SF1">
    <property type="entry name" value="GRAM DOMAIN-CONTAINING PROTEIN 4"/>
    <property type="match status" value="1"/>
</dbReference>
<feature type="compositionally biased region" description="Acidic residues" evidence="2">
    <location>
        <begin position="182"/>
        <end position="192"/>
    </location>
</feature>
<evidence type="ECO:0000256" key="1">
    <source>
        <dbReference type="SAM" id="Coils"/>
    </source>
</evidence>
<proteinExistence type="predicted"/>
<protein>
    <submittedName>
        <fullName evidence="5">GRAM domain-containing protein</fullName>
    </submittedName>
</protein>
<accession>A0A1I8HWH1</accession>
<organism evidence="4 5">
    <name type="scientific">Macrostomum lignano</name>
    <dbReference type="NCBI Taxonomy" id="282301"/>
    <lineage>
        <taxon>Eukaryota</taxon>
        <taxon>Metazoa</taxon>
        <taxon>Spiralia</taxon>
        <taxon>Lophotrochozoa</taxon>
        <taxon>Platyhelminthes</taxon>
        <taxon>Rhabditophora</taxon>
        <taxon>Macrostomorpha</taxon>
        <taxon>Macrostomida</taxon>
        <taxon>Macrostomidae</taxon>
        <taxon>Macrostomum</taxon>
    </lineage>
</organism>
<feature type="compositionally biased region" description="Basic residues" evidence="2">
    <location>
        <begin position="1"/>
        <end position="13"/>
    </location>
</feature>
<sequence>MQKQQQLKKKKSRISGSSVRTPRQENSSEDWKELVNLLGGSETAAIDLFLDPADSVTEMATPNQLSPSDLKPSGAKLKELQEQLVALTIENEALKAQRLETEQLRLKTESETVQLLRRQLAEERAARGCSEEAPVAAAQGWTSGRIPRALARLRRRNNAAVRAAAASDSTADAATGEKDDAAEADDEKDDKEDDKGIAMSLDAAADGGLLDRMKNWAVGGLLSLLEDMQVPTEAERQAAAADDQLSARRLKVNCTRFGRSTQPIFASIKGFVHVVRWKSPSYTVLVMLVYYCALLNNYLLPMILLLCIVRLLLNYFKYRLGWDLEFNFLAEYEDSDGEENSGGAEKERTVGTQVNFVVHVAKKVQLLLNALLVAFVLSMLIPTTAYLFYVGFYLGIKLFVIDPIFAKYPRLRRKYDSVDKIWRTLPTDQQVGYHQTNKDVEKYILPYTEEDQICSPESRSENRSPLCSDDEEFCQVFALPNLECPLVRWKGGKRCAIICKEADKALPDSLKHGKLFLTRSFLCFERGKDRGKVKKRNITKPFAWLPGGGMAIEVQIRGMEKAITFGAIIGRDELFDSIMETGRRVSLPWSAPAASTAGSASASIGGGDSPTSIEAAAVAAEELVTLDLDLVQSVHQALLSDSDSDD</sequence>
<reference evidence="5" key="1">
    <citation type="submission" date="2016-11" db="UniProtKB">
        <authorList>
            <consortium name="WormBaseParasite"/>
        </authorList>
    </citation>
    <scope>IDENTIFICATION</scope>
</reference>
<dbReference type="AlphaFoldDB" id="A0A1I8HWH1"/>
<feature type="transmembrane region" description="Helical" evidence="3">
    <location>
        <begin position="288"/>
        <end position="313"/>
    </location>
</feature>
<evidence type="ECO:0000313" key="5">
    <source>
        <dbReference type="WBParaSite" id="maker-uti_cns_0008183-snap-gene-0.5-mRNA-1"/>
    </source>
</evidence>
<feature type="region of interest" description="Disordered" evidence="2">
    <location>
        <begin position="1"/>
        <end position="30"/>
    </location>
</feature>
<dbReference type="InterPro" id="IPR037847">
    <property type="entry name" value="GRAMDC4"/>
</dbReference>
<keyword evidence="3" id="KW-0812">Transmembrane</keyword>
<dbReference type="PANTHER" id="PTHR37402">
    <property type="entry name" value="GRAM DOMAIN-CONTAINING PROTEIN 4"/>
    <property type="match status" value="1"/>
</dbReference>
<feature type="coiled-coil region" evidence="1">
    <location>
        <begin position="77"/>
        <end position="126"/>
    </location>
</feature>
<feature type="region of interest" description="Disordered" evidence="2">
    <location>
        <begin position="163"/>
        <end position="195"/>
    </location>
</feature>
<keyword evidence="1" id="KW-0175">Coiled coil</keyword>
<dbReference type="GO" id="GO:0006915">
    <property type="term" value="P:apoptotic process"/>
    <property type="evidence" value="ECO:0007669"/>
    <property type="project" value="InterPro"/>
</dbReference>
<keyword evidence="4" id="KW-1185">Reference proteome</keyword>
<keyword evidence="3" id="KW-1133">Transmembrane helix</keyword>
<dbReference type="WBParaSite" id="maker-uti_cns_0008183-snap-gene-0.5-mRNA-1">
    <property type="protein sequence ID" value="maker-uti_cns_0008183-snap-gene-0.5-mRNA-1"/>
    <property type="gene ID" value="maker-uti_cns_0008183-snap-gene-0.5"/>
</dbReference>
<evidence type="ECO:0000256" key="2">
    <source>
        <dbReference type="SAM" id="MobiDB-lite"/>
    </source>
</evidence>
<evidence type="ECO:0000313" key="4">
    <source>
        <dbReference type="Proteomes" id="UP000095280"/>
    </source>
</evidence>
<feature type="compositionally biased region" description="Low complexity" evidence="2">
    <location>
        <begin position="163"/>
        <end position="174"/>
    </location>
</feature>
<dbReference type="GO" id="GO:0034164">
    <property type="term" value="P:negative regulation of toll-like receptor 9 signaling pathway"/>
    <property type="evidence" value="ECO:0007669"/>
    <property type="project" value="TreeGrafter"/>
</dbReference>
<keyword evidence="3" id="KW-0472">Membrane</keyword>
<dbReference type="Proteomes" id="UP000095280">
    <property type="component" value="Unplaced"/>
</dbReference>
<name>A0A1I8HWH1_9PLAT</name>
<evidence type="ECO:0000256" key="3">
    <source>
        <dbReference type="SAM" id="Phobius"/>
    </source>
</evidence>